<evidence type="ECO:0000259" key="16">
    <source>
        <dbReference type="PROSITE" id="PS50011"/>
    </source>
</evidence>
<evidence type="ECO:0000256" key="9">
    <source>
        <dbReference type="PIRSR" id="PIRSR630616-1"/>
    </source>
</evidence>
<evidence type="ECO:0000256" key="7">
    <source>
        <dbReference type="ARBA" id="ARBA00047899"/>
    </source>
</evidence>
<evidence type="ECO:0000256" key="2">
    <source>
        <dbReference type="ARBA" id="ARBA00022527"/>
    </source>
</evidence>
<name>A0A5N5T8Y2_9CRUS</name>
<evidence type="ECO:0000256" key="10">
    <source>
        <dbReference type="PIRSR" id="PIRSR630616-2"/>
    </source>
</evidence>
<evidence type="ECO:0000256" key="4">
    <source>
        <dbReference type="ARBA" id="ARBA00022741"/>
    </source>
</evidence>
<feature type="compositionally biased region" description="Basic and acidic residues" evidence="15">
    <location>
        <begin position="209"/>
        <end position="225"/>
    </location>
</feature>
<feature type="binding site" evidence="10">
    <location>
        <begin position="315"/>
        <end position="317"/>
    </location>
    <ligand>
        <name>ATP</name>
        <dbReference type="ChEBI" id="CHEBI:30616"/>
    </ligand>
</feature>
<feature type="cross-link" description="Glycyl lysine isopeptide (Lys-Gly) (interchain with G-Cter in SUMO2)" evidence="11">
    <location>
        <position position="364"/>
    </location>
</feature>
<dbReference type="PANTHER" id="PTHR24350">
    <property type="entry name" value="SERINE/THREONINE-PROTEIN KINASE IAL-RELATED"/>
    <property type="match status" value="1"/>
</dbReference>
<dbReference type="GO" id="GO:0000070">
    <property type="term" value="P:mitotic sister chromatid segregation"/>
    <property type="evidence" value="ECO:0007669"/>
    <property type="project" value="UniProtKB-ARBA"/>
</dbReference>
<evidence type="ECO:0000256" key="3">
    <source>
        <dbReference type="ARBA" id="ARBA00022679"/>
    </source>
</evidence>
<evidence type="ECO:0000256" key="1">
    <source>
        <dbReference type="ARBA" id="ARBA00004214"/>
    </source>
</evidence>
<keyword evidence="6 10" id="KW-0067">ATP-binding</keyword>
<evidence type="ECO:0000313" key="17">
    <source>
        <dbReference type="EMBL" id="KAB7502498.1"/>
    </source>
</evidence>
<keyword evidence="5 14" id="KW-0418">Kinase</keyword>
<dbReference type="EMBL" id="SEYY01007383">
    <property type="protein sequence ID" value="KAB7502498.1"/>
    <property type="molecule type" value="Genomic_DNA"/>
</dbReference>
<comment type="caution">
    <text evidence="17">The sequence shown here is derived from an EMBL/GenBank/DDBJ whole genome shotgun (WGS) entry which is preliminary data.</text>
</comment>
<evidence type="ECO:0000256" key="6">
    <source>
        <dbReference type="ARBA" id="ARBA00022840"/>
    </source>
</evidence>
<comment type="catalytic activity">
    <reaction evidence="7 14">
        <text>L-threonyl-[protein] + ATP = O-phospho-L-threonyl-[protein] + ADP + H(+)</text>
        <dbReference type="Rhea" id="RHEA:46608"/>
        <dbReference type="Rhea" id="RHEA-COMP:11060"/>
        <dbReference type="Rhea" id="RHEA-COMP:11605"/>
        <dbReference type="ChEBI" id="CHEBI:15378"/>
        <dbReference type="ChEBI" id="CHEBI:30013"/>
        <dbReference type="ChEBI" id="CHEBI:30616"/>
        <dbReference type="ChEBI" id="CHEBI:61977"/>
        <dbReference type="ChEBI" id="CHEBI:456216"/>
        <dbReference type="EC" id="2.7.11.1"/>
    </reaction>
</comment>
<proteinExistence type="inferred from homology"/>
<dbReference type="GO" id="GO:0032506">
    <property type="term" value="P:cytokinetic process"/>
    <property type="evidence" value="ECO:0007669"/>
    <property type="project" value="UniProtKB-ARBA"/>
</dbReference>
<dbReference type="PROSITE" id="PS00107">
    <property type="entry name" value="PROTEIN_KINASE_ATP"/>
    <property type="match status" value="1"/>
</dbReference>
<dbReference type="InterPro" id="IPR008271">
    <property type="entry name" value="Ser/Thr_kinase_AS"/>
</dbReference>
<feature type="region of interest" description="Disordered" evidence="15">
    <location>
        <begin position="193"/>
        <end position="225"/>
    </location>
</feature>
<keyword evidence="18" id="KW-1185">Reference proteome</keyword>
<dbReference type="PROSITE" id="PS00108">
    <property type="entry name" value="PROTEIN_KINASE_ST"/>
    <property type="match status" value="1"/>
</dbReference>
<dbReference type="OrthoDB" id="377346at2759"/>
<evidence type="ECO:0000256" key="12">
    <source>
        <dbReference type="PROSITE-ProRule" id="PRU10141"/>
    </source>
</evidence>
<dbReference type="GO" id="GO:0030261">
    <property type="term" value="P:chromosome condensation"/>
    <property type="evidence" value="ECO:0007669"/>
    <property type="project" value="UniProtKB-ARBA"/>
</dbReference>
<dbReference type="GO" id="GO:0004674">
    <property type="term" value="F:protein serine/threonine kinase activity"/>
    <property type="evidence" value="ECO:0007669"/>
    <property type="project" value="UniProtKB-KW"/>
</dbReference>
<dbReference type="AlphaFoldDB" id="A0A5N5T8Y2"/>
<sequence>MNAIGKENLKSKNSNSYNDTEKYTHFSIKPVAEETVLQPKSVFSSNSKGDNYKCSDSNREKEVLRSAMEALREKGSSHSGTSLNSKVAAPCTSKPNFCLKTDNKIKLSAAFMPPVGKPKREVAIPTQTRPTSGRTYALSNLKSTSSSTEVSNKVNVEITKEKEVKTHEKVIMSVPNKTEKEIRDVENRLTSVKITSETNSSSSSVCAGKAKDIKAGDEDEPPKHLPTESKIWSLDDFEIGKPLGKGKFGNVYLARERNTKFIVAMKVLFKSCLEKANIIHQVRREVEIQSHLRHPNILRLYAYFHCEKRVYLILEYAKKGELYKLLHSQVGKRFSEKQSAIYVSQLASALKYCHERKVIHRDLKPENILIANDGQLKIADFGWCVQSPNERRTTMCGTLDYLAPEIVENKPYDEKVDIWSLGVLIFEFITGKPSFETRSERETLRRIANVDMLRYEATLRLSLDKVFVHPWMIKNLTETSDAKKDSSNV</sequence>
<dbReference type="EC" id="2.7.11.1" evidence="14"/>
<comment type="similarity">
    <text evidence="14">Belongs to the protein kinase superfamily. Ser/Thr protein kinase family. Aurora subfamily.</text>
</comment>
<feature type="binding site" evidence="10">
    <location>
        <begin position="366"/>
        <end position="367"/>
    </location>
    <ligand>
        <name>ATP</name>
        <dbReference type="ChEBI" id="CHEBI:30616"/>
    </ligand>
</feature>
<accession>A0A5N5T8Y2</accession>
<evidence type="ECO:0000313" key="18">
    <source>
        <dbReference type="Proteomes" id="UP000326759"/>
    </source>
</evidence>
<dbReference type="InterPro" id="IPR017441">
    <property type="entry name" value="Protein_kinase_ATP_BS"/>
</dbReference>
<gene>
    <name evidence="17" type="primary">aurka-b</name>
    <name evidence="17" type="ORF">Anas_10673</name>
</gene>
<keyword evidence="4 10" id="KW-0547">Nucleotide-binding</keyword>
<dbReference type="GO" id="GO:0006325">
    <property type="term" value="P:chromatin organization"/>
    <property type="evidence" value="ECO:0007669"/>
    <property type="project" value="UniProtKB-ARBA"/>
</dbReference>
<dbReference type="GO" id="GO:0030496">
    <property type="term" value="C:midbody"/>
    <property type="evidence" value="ECO:0007669"/>
    <property type="project" value="UniProtKB-SubCell"/>
</dbReference>
<evidence type="ECO:0000256" key="11">
    <source>
        <dbReference type="PIRSR" id="PIRSR630616-3"/>
    </source>
</evidence>
<feature type="domain" description="Protein kinase" evidence="16">
    <location>
        <begin position="237"/>
        <end position="489"/>
    </location>
</feature>
<dbReference type="FunFam" id="3.30.200.20:FF:000042">
    <property type="entry name" value="Aurora kinase A"/>
    <property type="match status" value="1"/>
</dbReference>
<dbReference type="InterPro" id="IPR011009">
    <property type="entry name" value="Kinase-like_dom_sf"/>
</dbReference>
<dbReference type="CDD" id="cd14007">
    <property type="entry name" value="STKc_Aurora"/>
    <property type="match status" value="1"/>
</dbReference>
<evidence type="ECO:0000256" key="13">
    <source>
        <dbReference type="RuleBase" id="RU000304"/>
    </source>
</evidence>
<protein>
    <recommendedName>
        <fullName evidence="14">Aurora kinase</fullName>
        <ecNumber evidence="14">2.7.11.1</ecNumber>
    </recommendedName>
</protein>
<dbReference type="GO" id="GO:0005524">
    <property type="term" value="F:ATP binding"/>
    <property type="evidence" value="ECO:0007669"/>
    <property type="project" value="UniProtKB-UniRule"/>
</dbReference>
<feature type="compositionally biased region" description="Basic and acidic residues" evidence="15">
    <location>
        <begin position="50"/>
        <end position="60"/>
    </location>
</feature>
<comment type="catalytic activity">
    <reaction evidence="8 14">
        <text>L-seryl-[protein] + ATP = O-phospho-L-seryl-[protein] + ADP + H(+)</text>
        <dbReference type="Rhea" id="RHEA:17989"/>
        <dbReference type="Rhea" id="RHEA-COMP:9863"/>
        <dbReference type="Rhea" id="RHEA-COMP:11604"/>
        <dbReference type="ChEBI" id="CHEBI:15378"/>
        <dbReference type="ChEBI" id="CHEBI:29999"/>
        <dbReference type="ChEBI" id="CHEBI:30616"/>
        <dbReference type="ChEBI" id="CHEBI:83421"/>
        <dbReference type="ChEBI" id="CHEBI:456216"/>
        <dbReference type="EC" id="2.7.11.1"/>
    </reaction>
</comment>
<evidence type="ECO:0000256" key="14">
    <source>
        <dbReference type="RuleBase" id="RU367134"/>
    </source>
</evidence>
<feature type="binding site" evidence="10 12">
    <location>
        <position position="266"/>
    </location>
    <ligand>
        <name>ATP</name>
        <dbReference type="ChEBI" id="CHEBI:30616"/>
    </ligand>
</feature>
<evidence type="ECO:0000256" key="8">
    <source>
        <dbReference type="ARBA" id="ARBA00048679"/>
    </source>
</evidence>
<reference evidence="17 18" key="1">
    <citation type="journal article" date="2019" name="PLoS Biol.">
        <title>Sex chromosomes control vertical transmission of feminizing Wolbachia symbionts in an isopod.</title>
        <authorList>
            <person name="Becking T."/>
            <person name="Chebbi M.A."/>
            <person name="Giraud I."/>
            <person name="Moumen B."/>
            <person name="Laverre T."/>
            <person name="Caubet Y."/>
            <person name="Peccoud J."/>
            <person name="Gilbert C."/>
            <person name="Cordaux R."/>
        </authorList>
    </citation>
    <scope>NUCLEOTIDE SEQUENCE [LARGE SCALE GENOMIC DNA]</scope>
    <source>
        <strain evidence="17">ANa2</strain>
        <tissue evidence="17">Whole body excluding digestive tract and cuticle</tissue>
    </source>
</reference>
<keyword evidence="3 14" id="KW-0808">Transferase</keyword>
<dbReference type="InterPro" id="IPR000719">
    <property type="entry name" value="Prot_kinase_dom"/>
</dbReference>
<dbReference type="FunFam" id="1.10.510.10:FF:000235">
    <property type="entry name" value="Serine/threonine-protein kinase ark1"/>
    <property type="match status" value="1"/>
</dbReference>
<organism evidence="17 18">
    <name type="scientific">Armadillidium nasatum</name>
    <dbReference type="NCBI Taxonomy" id="96803"/>
    <lineage>
        <taxon>Eukaryota</taxon>
        <taxon>Metazoa</taxon>
        <taxon>Ecdysozoa</taxon>
        <taxon>Arthropoda</taxon>
        <taxon>Crustacea</taxon>
        <taxon>Multicrustacea</taxon>
        <taxon>Malacostraca</taxon>
        <taxon>Eumalacostraca</taxon>
        <taxon>Peracarida</taxon>
        <taxon>Isopoda</taxon>
        <taxon>Oniscidea</taxon>
        <taxon>Crinocheta</taxon>
        <taxon>Armadillidiidae</taxon>
        <taxon>Armadillidium</taxon>
    </lineage>
</organism>
<feature type="region of interest" description="Disordered" evidence="15">
    <location>
        <begin position="40"/>
        <end position="60"/>
    </location>
</feature>
<evidence type="ECO:0000256" key="5">
    <source>
        <dbReference type="ARBA" id="ARBA00022777"/>
    </source>
</evidence>
<feature type="binding site" evidence="10">
    <location>
        <position position="247"/>
    </location>
    <ligand>
        <name>ATP</name>
        <dbReference type="ChEBI" id="CHEBI:30616"/>
    </ligand>
</feature>
<dbReference type="SMART" id="SM00220">
    <property type="entry name" value="S_TKc"/>
    <property type="match status" value="1"/>
</dbReference>
<feature type="region of interest" description="Disordered" evidence="15">
    <location>
        <begin position="1"/>
        <end position="20"/>
    </location>
</feature>
<feature type="binding site" evidence="10">
    <location>
        <position position="380"/>
    </location>
    <ligand>
        <name>ATP</name>
        <dbReference type="ChEBI" id="CHEBI:30616"/>
    </ligand>
</feature>
<feature type="active site" description="Proton acceptor" evidence="9">
    <location>
        <position position="362"/>
    </location>
</feature>
<dbReference type="InterPro" id="IPR030616">
    <property type="entry name" value="Aur-like"/>
</dbReference>
<keyword evidence="2 13" id="KW-0723">Serine/threonine-protein kinase</keyword>
<comment type="subcellular location">
    <subcellularLocation>
        <location evidence="1">Midbody</location>
    </subcellularLocation>
</comment>
<evidence type="ECO:0000256" key="15">
    <source>
        <dbReference type="SAM" id="MobiDB-lite"/>
    </source>
</evidence>
<dbReference type="Gene3D" id="3.30.200.20">
    <property type="entry name" value="Phosphorylase Kinase, domain 1"/>
    <property type="match status" value="1"/>
</dbReference>
<dbReference type="Gene3D" id="1.10.510.10">
    <property type="entry name" value="Transferase(Phosphotransferase) domain 1"/>
    <property type="match status" value="1"/>
</dbReference>
<dbReference type="Pfam" id="PF00069">
    <property type="entry name" value="Pkinase"/>
    <property type="match status" value="1"/>
</dbReference>
<dbReference type="Proteomes" id="UP000326759">
    <property type="component" value="Unassembled WGS sequence"/>
</dbReference>
<dbReference type="SUPFAM" id="SSF56112">
    <property type="entry name" value="Protein kinase-like (PK-like)"/>
    <property type="match status" value="1"/>
</dbReference>
<dbReference type="PROSITE" id="PS50011">
    <property type="entry name" value="PROTEIN_KINASE_DOM"/>
    <property type="match status" value="1"/>
</dbReference>